<feature type="region of interest" description="Disordered" evidence="1">
    <location>
        <begin position="116"/>
        <end position="139"/>
    </location>
</feature>
<gene>
    <name evidence="2" type="ORF">ASPVEDRAFT_82576</name>
</gene>
<dbReference type="GeneID" id="63732729"/>
<sequence length="518" mass="58184">MDPSEKVISALKDRNIYPKREEIAAAFHDTASNVENTEWVQEHLTPDALLSQEELKLYSKLEDSGTLRTLLADANFDSTRPVLDGDFQRAIEALSTSTAGIQKQTEILTSQYDVLSRQHKRDDDQESRQTREVERLRRKHDAERQNTVVAVILSELAHEFDATLKNEAEKSTMDGKKILSALTTQLKKNDKLLSDLETLAAGVQSSDGDASIMKRTSALSTALAQYVAEEIYCRLDRLYLERILDDRTSAADGSTNKELEALVGLEQEMESLYPEIDILSEISTKQQFVEPILRQLQNHHGRLRIKSHQNLDLILETVTDMTAHIESLIATLQDWESFCATVEAFASKYRSEVGDQILDSTCSRRETMRRFSTQPTHVPSQPGKQCGPFPESEALGGLLRRLGLTAEAVFRAEEVDGAAQSLFQQRQHMLDGLQSYAMASDSPLAAELLPTDRAIRLLSSSLEADSLCTASLSSVEHERSLSVLESKLSRIQKGIQNLNQDVVYQRDKNQEKFLEKWG</sequence>
<dbReference type="RefSeq" id="XP_040666792.1">
    <property type="nucleotide sequence ID" value="XM_040817218.1"/>
</dbReference>
<dbReference type="AlphaFoldDB" id="A0A1L9PHM3"/>
<evidence type="ECO:0000256" key="1">
    <source>
        <dbReference type="SAM" id="MobiDB-lite"/>
    </source>
</evidence>
<name>A0A1L9PHM3_ASPVE</name>
<protein>
    <recommendedName>
        <fullName evidence="4">HAUS augmin-like complex subunit 3 N-terminal domain-containing protein</fullName>
    </recommendedName>
</protein>
<dbReference type="VEuPathDB" id="FungiDB:ASPVEDRAFT_82576"/>
<accession>A0A1L9PHM3</accession>
<feature type="compositionally biased region" description="Basic and acidic residues" evidence="1">
    <location>
        <begin position="120"/>
        <end position="139"/>
    </location>
</feature>
<proteinExistence type="predicted"/>
<evidence type="ECO:0000313" key="2">
    <source>
        <dbReference type="EMBL" id="OJJ01030.1"/>
    </source>
</evidence>
<dbReference type="OrthoDB" id="1699231at2759"/>
<dbReference type="Proteomes" id="UP000184073">
    <property type="component" value="Unassembled WGS sequence"/>
</dbReference>
<evidence type="ECO:0008006" key="4">
    <source>
        <dbReference type="Google" id="ProtNLM"/>
    </source>
</evidence>
<keyword evidence="3" id="KW-1185">Reference proteome</keyword>
<evidence type="ECO:0000313" key="3">
    <source>
        <dbReference type="Proteomes" id="UP000184073"/>
    </source>
</evidence>
<dbReference type="EMBL" id="KV878128">
    <property type="protein sequence ID" value="OJJ01030.1"/>
    <property type="molecule type" value="Genomic_DNA"/>
</dbReference>
<organism evidence="2 3">
    <name type="scientific">Aspergillus versicolor CBS 583.65</name>
    <dbReference type="NCBI Taxonomy" id="1036611"/>
    <lineage>
        <taxon>Eukaryota</taxon>
        <taxon>Fungi</taxon>
        <taxon>Dikarya</taxon>
        <taxon>Ascomycota</taxon>
        <taxon>Pezizomycotina</taxon>
        <taxon>Eurotiomycetes</taxon>
        <taxon>Eurotiomycetidae</taxon>
        <taxon>Eurotiales</taxon>
        <taxon>Aspergillaceae</taxon>
        <taxon>Aspergillus</taxon>
        <taxon>Aspergillus subgen. Nidulantes</taxon>
    </lineage>
</organism>
<reference evidence="3" key="1">
    <citation type="journal article" date="2017" name="Genome Biol.">
        <title>Comparative genomics reveals high biological diversity and specific adaptations in the industrially and medically important fungal genus Aspergillus.</title>
        <authorList>
            <person name="de Vries R.P."/>
            <person name="Riley R."/>
            <person name="Wiebenga A."/>
            <person name="Aguilar-Osorio G."/>
            <person name="Amillis S."/>
            <person name="Uchima C.A."/>
            <person name="Anderluh G."/>
            <person name="Asadollahi M."/>
            <person name="Askin M."/>
            <person name="Barry K."/>
            <person name="Battaglia E."/>
            <person name="Bayram O."/>
            <person name="Benocci T."/>
            <person name="Braus-Stromeyer S.A."/>
            <person name="Caldana C."/>
            <person name="Canovas D."/>
            <person name="Cerqueira G.C."/>
            <person name="Chen F."/>
            <person name="Chen W."/>
            <person name="Choi C."/>
            <person name="Clum A."/>
            <person name="Dos Santos R.A."/>
            <person name="Damasio A.R."/>
            <person name="Diallinas G."/>
            <person name="Emri T."/>
            <person name="Fekete E."/>
            <person name="Flipphi M."/>
            <person name="Freyberg S."/>
            <person name="Gallo A."/>
            <person name="Gournas C."/>
            <person name="Habgood R."/>
            <person name="Hainaut M."/>
            <person name="Harispe M.L."/>
            <person name="Henrissat B."/>
            <person name="Hilden K.S."/>
            <person name="Hope R."/>
            <person name="Hossain A."/>
            <person name="Karabika E."/>
            <person name="Karaffa L."/>
            <person name="Karanyi Z."/>
            <person name="Krasevec N."/>
            <person name="Kuo A."/>
            <person name="Kusch H."/>
            <person name="LaButti K."/>
            <person name="Lagendijk E.L."/>
            <person name="Lapidus A."/>
            <person name="Levasseur A."/>
            <person name="Lindquist E."/>
            <person name="Lipzen A."/>
            <person name="Logrieco A.F."/>
            <person name="MacCabe A."/>
            <person name="Maekelae M.R."/>
            <person name="Malavazi I."/>
            <person name="Melin P."/>
            <person name="Meyer V."/>
            <person name="Mielnichuk N."/>
            <person name="Miskei M."/>
            <person name="Molnar A.P."/>
            <person name="Mule G."/>
            <person name="Ngan C.Y."/>
            <person name="Orejas M."/>
            <person name="Orosz E."/>
            <person name="Ouedraogo J.P."/>
            <person name="Overkamp K.M."/>
            <person name="Park H.-S."/>
            <person name="Perrone G."/>
            <person name="Piumi F."/>
            <person name="Punt P.J."/>
            <person name="Ram A.F."/>
            <person name="Ramon A."/>
            <person name="Rauscher S."/>
            <person name="Record E."/>
            <person name="Riano-Pachon D.M."/>
            <person name="Robert V."/>
            <person name="Roehrig J."/>
            <person name="Ruller R."/>
            <person name="Salamov A."/>
            <person name="Salih N.S."/>
            <person name="Samson R.A."/>
            <person name="Sandor E."/>
            <person name="Sanguinetti M."/>
            <person name="Schuetze T."/>
            <person name="Sepcic K."/>
            <person name="Shelest E."/>
            <person name="Sherlock G."/>
            <person name="Sophianopoulou V."/>
            <person name="Squina F.M."/>
            <person name="Sun H."/>
            <person name="Susca A."/>
            <person name="Todd R.B."/>
            <person name="Tsang A."/>
            <person name="Unkles S.E."/>
            <person name="van de Wiele N."/>
            <person name="van Rossen-Uffink D."/>
            <person name="Oliveira J.V."/>
            <person name="Vesth T.C."/>
            <person name="Visser J."/>
            <person name="Yu J.-H."/>
            <person name="Zhou M."/>
            <person name="Andersen M.R."/>
            <person name="Archer D.B."/>
            <person name="Baker S.E."/>
            <person name="Benoit I."/>
            <person name="Brakhage A.A."/>
            <person name="Braus G.H."/>
            <person name="Fischer R."/>
            <person name="Frisvad J.C."/>
            <person name="Goldman G.H."/>
            <person name="Houbraken J."/>
            <person name="Oakley B."/>
            <person name="Pocsi I."/>
            <person name="Scazzocchio C."/>
            <person name="Seiboth B."/>
            <person name="vanKuyk P.A."/>
            <person name="Wortman J."/>
            <person name="Dyer P.S."/>
            <person name="Grigoriev I.V."/>
        </authorList>
    </citation>
    <scope>NUCLEOTIDE SEQUENCE [LARGE SCALE GENOMIC DNA]</scope>
    <source>
        <strain evidence="3">CBS 583.65</strain>
    </source>
</reference>